<evidence type="ECO:0000313" key="3">
    <source>
        <dbReference type="EMBL" id="KAB5588338.1"/>
    </source>
</evidence>
<feature type="transmembrane region" description="Helical" evidence="1">
    <location>
        <begin position="138"/>
        <end position="159"/>
    </location>
</feature>
<dbReference type="Proteomes" id="UP000383932">
    <property type="component" value="Unassembled WGS sequence"/>
</dbReference>
<feature type="signal peptide" evidence="2">
    <location>
        <begin position="1"/>
        <end position="29"/>
    </location>
</feature>
<name>A0A5N5QA69_9AGAM</name>
<feature type="transmembrane region" description="Helical" evidence="1">
    <location>
        <begin position="165"/>
        <end position="187"/>
    </location>
</feature>
<organism evidence="3 4">
    <name type="scientific">Ceratobasidium theobromae</name>
    <dbReference type="NCBI Taxonomy" id="1582974"/>
    <lineage>
        <taxon>Eukaryota</taxon>
        <taxon>Fungi</taxon>
        <taxon>Dikarya</taxon>
        <taxon>Basidiomycota</taxon>
        <taxon>Agaricomycotina</taxon>
        <taxon>Agaricomycetes</taxon>
        <taxon>Cantharellales</taxon>
        <taxon>Ceratobasidiaceae</taxon>
        <taxon>Ceratobasidium</taxon>
    </lineage>
</organism>
<keyword evidence="1" id="KW-1133">Transmembrane helix</keyword>
<protein>
    <recommendedName>
        <fullName evidence="5">Transmembrane protein</fullName>
    </recommendedName>
</protein>
<evidence type="ECO:0000256" key="2">
    <source>
        <dbReference type="SAM" id="SignalP"/>
    </source>
</evidence>
<feature type="chain" id="PRO_5024274546" description="Transmembrane protein" evidence="2">
    <location>
        <begin position="30"/>
        <end position="189"/>
    </location>
</feature>
<proteinExistence type="predicted"/>
<dbReference type="EMBL" id="SSOP01000484">
    <property type="protein sequence ID" value="KAB5588338.1"/>
    <property type="molecule type" value="Genomic_DNA"/>
</dbReference>
<feature type="transmembrane region" description="Helical" evidence="1">
    <location>
        <begin position="56"/>
        <end position="80"/>
    </location>
</feature>
<gene>
    <name evidence="3" type="ORF">CTheo_8224</name>
</gene>
<sequence length="189" mass="18797">MSSFIRIAGAAAVVLSLGFLVSALPAARASIPAITGTDAVSVVCAKLAVDIEAKILALAGCGTIAELTVAVHALVAAIQICANDLLRVGAGVVVDVEAKASIVACLVATITLLAQVCVQVSVKFGLTVVAALFAEIDVVVRLLLVNLNICVGGIVALIAKALASVTVGLIAQIHLKLCLGVLGLAGVTL</sequence>
<accession>A0A5N5QA69</accession>
<dbReference type="OrthoDB" id="3229612at2759"/>
<keyword evidence="2" id="KW-0732">Signal</keyword>
<keyword evidence="1" id="KW-0472">Membrane</keyword>
<feature type="transmembrane region" description="Helical" evidence="1">
    <location>
        <begin position="100"/>
        <end position="126"/>
    </location>
</feature>
<reference evidence="3 4" key="1">
    <citation type="journal article" date="2019" name="Fungal Biol. Biotechnol.">
        <title>Draft genome sequence of fastidious pathogen Ceratobasidium theobromae, which causes vascular-streak dieback in Theobroma cacao.</title>
        <authorList>
            <person name="Ali S.S."/>
            <person name="Asman A."/>
            <person name="Shao J."/>
            <person name="Firmansyah A.P."/>
            <person name="Susilo A.W."/>
            <person name="Rosmana A."/>
            <person name="McMahon P."/>
            <person name="Junaid M."/>
            <person name="Guest D."/>
            <person name="Kheng T.Y."/>
            <person name="Meinhardt L.W."/>
            <person name="Bailey B.A."/>
        </authorList>
    </citation>
    <scope>NUCLEOTIDE SEQUENCE [LARGE SCALE GENOMIC DNA]</scope>
    <source>
        <strain evidence="3 4">CT2</strain>
    </source>
</reference>
<keyword evidence="1" id="KW-0812">Transmembrane</keyword>
<evidence type="ECO:0008006" key="5">
    <source>
        <dbReference type="Google" id="ProtNLM"/>
    </source>
</evidence>
<comment type="caution">
    <text evidence="3">The sequence shown here is derived from an EMBL/GenBank/DDBJ whole genome shotgun (WGS) entry which is preliminary data.</text>
</comment>
<keyword evidence="4" id="KW-1185">Reference proteome</keyword>
<evidence type="ECO:0000256" key="1">
    <source>
        <dbReference type="SAM" id="Phobius"/>
    </source>
</evidence>
<dbReference type="AlphaFoldDB" id="A0A5N5QA69"/>
<evidence type="ECO:0000313" key="4">
    <source>
        <dbReference type="Proteomes" id="UP000383932"/>
    </source>
</evidence>